<evidence type="ECO:0000313" key="2">
    <source>
        <dbReference type="EMBL" id="KAK7476637.1"/>
    </source>
</evidence>
<comment type="caution">
    <text evidence="2">The sequence shown here is derived from an EMBL/GenBank/DDBJ whole genome shotgun (WGS) entry which is preliminary data.</text>
</comment>
<evidence type="ECO:0000256" key="1">
    <source>
        <dbReference type="SAM" id="Phobius"/>
    </source>
</evidence>
<keyword evidence="1" id="KW-0812">Transmembrane</keyword>
<protein>
    <recommendedName>
        <fullName evidence="4">G-protein coupled receptors family 1 profile domain-containing protein</fullName>
    </recommendedName>
</protein>
<organism evidence="2 3">
    <name type="scientific">Batillaria attramentaria</name>
    <dbReference type="NCBI Taxonomy" id="370345"/>
    <lineage>
        <taxon>Eukaryota</taxon>
        <taxon>Metazoa</taxon>
        <taxon>Spiralia</taxon>
        <taxon>Lophotrochozoa</taxon>
        <taxon>Mollusca</taxon>
        <taxon>Gastropoda</taxon>
        <taxon>Caenogastropoda</taxon>
        <taxon>Sorbeoconcha</taxon>
        <taxon>Cerithioidea</taxon>
        <taxon>Batillariidae</taxon>
        <taxon>Batillaria</taxon>
    </lineage>
</organism>
<feature type="non-terminal residue" evidence="2">
    <location>
        <position position="215"/>
    </location>
</feature>
<keyword evidence="1" id="KW-1133">Transmembrane helix</keyword>
<feature type="transmembrane region" description="Helical" evidence="1">
    <location>
        <begin position="101"/>
        <end position="119"/>
    </location>
</feature>
<sequence>MSDSTLNSSASIETVAFEVFTTITSYCAYLGTTGQNTTSAANITNGGEEKFADLVSAATLHLFVTVVNGLLLPVLVLCGVTGNVINMAVFLRQGLRDRVNVCLFSLALSDIGFNLFHYASRIYALFYLFDVTLAEYWELFLTVVNGLLLPVLVLCGVTGNVINMAVFLRQGLRDRVNICLFSLAVSDTGFNLFHYASRIYALFYLFDVTLAEYWE</sequence>
<feature type="transmembrane region" description="Helical" evidence="1">
    <location>
        <begin position="70"/>
        <end position="89"/>
    </location>
</feature>
<gene>
    <name evidence="2" type="ORF">BaRGS_00032112</name>
</gene>
<proteinExistence type="predicted"/>
<dbReference type="SUPFAM" id="SSF81321">
    <property type="entry name" value="Family A G protein-coupled receptor-like"/>
    <property type="match status" value="1"/>
</dbReference>
<accession>A0ABD0JNZ1</accession>
<keyword evidence="1" id="KW-0472">Membrane</keyword>
<dbReference type="EMBL" id="JACVVK020000370">
    <property type="protein sequence ID" value="KAK7476637.1"/>
    <property type="molecule type" value="Genomic_DNA"/>
</dbReference>
<dbReference type="InterPro" id="IPR052954">
    <property type="entry name" value="GPCR-Ligand_Int"/>
</dbReference>
<dbReference type="Gene3D" id="1.20.1070.10">
    <property type="entry name" value="Rhodopsin 7-helix transmembrane proteins"/>
    <property type="match status" value="2"/>
</dbReference>
<keyword evidence="3" id="KW-1185">Reference proteome</keyword>
<dbReference type="Proteomes" id="UP001519460">
    <property type="component" value="Unassembled WGS sequence"/>
</dbReference>
<dbReference type="PANTHER" id="PTHR46641">
    <property type="entry name" value="FMRFAMIDE RECEPTOR-RELATED"/>
    <property type="match status" value="1"/>
</dbReference>
<feature type="transmembrane region" description="Helical" evidence="1">
    <location>
        <begin position="139"/>
        <end position="168"/>
    </location>
</feature>
<dbReference type="PANTHER" id="PTHR46641:SF2">
    <property type="entry name" value="FMRFAMIDE RECEPTOR"/>
    <property type="match status" value="1"/>
</dbReference>
<evidence type="ECO:0008006" key="4">
    <source>
        <dbReference type="Google" id="ProtNLM"/>
    </source>
</evidence>
<reference evidence="2 3" key="1">
    <citation type="journal article" date="2023" name="Sci. Data">
        <title>Genome assembly of the Korean intertidal mud-creeper Batillaria attramentaria.</title>
        <authorList>
            <person name="Patra A.K."/>
            <person name="Ho P.T."/>
            <person name="Jun S."/>
            <person name="Lee S.J."/>
            <person name="Kim Y."/>
            <person name="Won Y.J."/>
        </authorList>
    </citation>
    <scope>NUCLEOTIDE SEQUENCE [LARGE SCALE GENOMIC DNA]</scope>
    <source>
        <strain evidence="2">Wonlab-2016</strain>
    </source>
</reference>
<evidence type="ECO:0000313" key="3">
    <source>
        <dbReference type="Proteomes" id="UP001519460"/>
    </source>
</evidence>
<name>A0ABD0JNZ1_9CAEN</name>
<dbReference type="AlphaFoldDB" id="A0ABD0JNZ1"/>